<feature type="non-terminal residue" evidence="1">
    <location>
        <position position="1"/>
    </location>
</feature>
<proteinExistence type="predicted"/>
<accession>A0A0F8Z189</accession>
<gene>
    <name evidence="1" type="ORF">LCGC14_2753660</name>
</gene>
<dbReference type="Gene3D" id="2.60.120.260">
    <property type="entry name" value="Galactose-binding domain-like"/>
    <property type="match status" value="1"/>
</dbReference>
<sequence length="171" mass="18738">SLINNTWSGYLTTGDASNTRTDYQPLSYGAELLTDGDMEDDPTNNWTDVDATLAEETGDPGAGLKSLKVTATYGAHANAKQDIVTVAQELHKFTFIYKDTETDRSEYSIYDNSNAASILTRTRNANSTSWSENQVYYFITPAGCVSVRVALHGEDIGDLVFFDAASVRQVQ</sequence>
<evidence type="ECO:0000313" key="1">
    <source>
        <dbReference type="EMBL" id="KKK87398.1"/>
    </source>
</evidence>
<dbReference type="EMBL" id="LAZR01050420">
    <property type="protein sequence ID" value="KKK87398.1"/>
    <property type="molecule type" value="Genomic_DNA"/>
</dbReference>
<organism evidence="1">
    <name type="scientific">marine sediment metagenome</name>
    <dbReference type="NCBI Taxonomy" id="412755"/>
    <lineage>
        <taxon>unclassified sequences</taxon>
        <taxon>metagenomes</taxon>
        <taxon>ecological metagenomes</taxon>
    </lineage>
</organism>
<reference evidence="1" key="1">
    <citation type="journal article" date="2015" name="Nature">
        <title>Complex archaea that bridge the gap between prokaryotes and eukaryotes.</title>
        <authorList>
            <person name="Spang A."/>
            <person name="Saw J.H."/>
            <person name="Jorgensen S.L."/>
            <person name="Zaremba-Niedzwiedzka K."/>
            <person name="Martijn J."/>
            <person name="Lind A.E."/>
            <person name="van Eijk R."/>
            <person name="Schleper C."/>
            <person name="Guy L."/>
            <person name="Ettema T.J."/>
        </authorList>
    </citation>
    <scope>NUCLEOTIDE SEQUENCE</scope>
</reference>
<dbReference type="AlphaFoldDB" id="A0A0F8Z189"/>
<protein>
    <submittedName>
        <fullName evidence="1">Uncharacterized protein</fullName>
    </submittedName>
</protein>
<name>A0A0F8Z189_9ZZZZ</name>
<comment type="caution">
    <text evidence="1">The sequence shown here is derived from an EMBL/GenBank/DDBJ whole genome shotgun (WGS) entry which is preliminary data.</text>
</comment>